<evidence type="ECO:0000313" key="1">
    <source>
        <dbReference type="EMBL" id="MBE9662106.1"/>
    </source>
</evidence>
<protein>
    <submittedName>
        <fullName evidence="1">GLPGLI family protein</fullName>
    </submittedName>
</protein>
<comment type="caution">
    <text evidence="1">The sequence shown here is derived from an EMBL/GenBank/DDBJ whole genome shotgun (WGS) entry which is preliminary data.</text>
</comment>
<dbReference type="Pfam" id="PF22252">
    <property type="entry name" value="PNGase_F-II_N"/>
    <property type="match status" value="1"/>
</dbReference>
<dbReference type="AlphaFoldDB" id="A0A929PWI0"/>
<name>A0A929PWI0_9SPHI</name>
<dbReference type="InterPro" id="IPR005901">
    <property type="entry name" value="GLPGLI"/>
</dbReference>
<sequence length="254" mass="29280">MRKTITIILALTMPFILKAQNKPRIITSGTIEFEKTINMFAVVKKKLNEPTPEVQKHYNNYLKSEPQFRVLKSTLTFNKDVTLFTPQPAPELYHWYYTPAADQLNVVHQDLGKNQTTIQKTYFERTYLVKDSLRKIKWKMTDETREIAGFKCRRANGLVLDSVYLVAFYTDEIHVPGGPEQFNGLPGMILGVVAQYENVRWFATKFTDATVDLKMLTPPKKGKVVNNKQLYDDLMKATNSFSEFTPLQMKGVLL</sequence>
<dbReference type="Proteomes" id="UP000622475">
    <property type="component" value="Unassembled WGS sequence"/>
</dbReference>
<reference evidence="1" key="1">
    <citation type="submission" date="2020-10" db="EMBL/GenBank/DDBJ databases">
        <title>Mucilaginibacter mali sp. nov., isolated from rhizosphere soil of apple orchard.</title>
        <authorList>
            <person name="Lee J.-S."/>
            <person name="Kim H.S."/>
            <person name="Kim J.-S."/>
        </authorList>
    </citation>
    <scope>NUCLEOTIDE SEQUENCE</scope>
    <source>
        <strain evidence="1">KCTC 22746</strain>
    </source>
</reference>
<evidence type="ECO:0000313" key="2">
    <source>
        <dbReference type="Proteomes" id="UP000622475"/>
    </source>
</evidence>
<organism evidence="1 2">
    <name type="scientific">Mucilaginibacter myungsuensis</name>
    <dbReference type="NCBI Taxonomy" id="649104"/>
    <lineage>
        <taxon>Bacteria</taxon>
        <taxon>Pseudomonadati</taxon>
        <taxon>Bacteroidota</taxon>
        <taxon>Sphingobacteriia</taxon>
        <taxon>Sphingobacteriales</taxon>
        <taxon>Sphingobacteriaceae</taxon>
        <taxon>Mucilaginibacter</taxon>
    </lineage>
</organism>
<accession>A0A929PWI0</accession>
<dbReference type="RefSeq" id="WP_194111296.1">
    <property type="nucleotide sequence ID" value="NZ_JADFFL010000003.1"/>
</dbReference>
<keyword evidence="2" id="KW-1185">Reference proteome</keyword>
<dbReference type="EMBL" id="JADFFL010000003">
    <property type="protein sequence ID" value="MBE9662106.1"/>
    <property type="molecule type" value="Genomic_DNA"/>
</dbReference>
<dbReference type="NCBIfam" id="TIGR01200">
    <property type="entry name" value="GLPGLI"/>
    <property type="match status" value="1"/>
</dbReference>
<gene>
    <name evidence="1" type="ORF">IRJ16_09440</name>
</gene>
<proteinExistence type="predicted"/>